<organism evidence="3 4">
    <name type="scientific">Corynebacterium hadale</name>
    <dbReference type="NCBI Taxonomy" id="2026255"/>
    <lineage>
        <taxon>Bacteria</taxon>
        <taxon>Bacillati</taxon>
        <taxon>Actinomycetota</taxon>
        <taxon>Actinomycetes</taxon>
        <taxon>Mycobacteriales</taxon>
        <taxon>Corynebacteriaceae</taxon>
        <taxon>Corynebacterium</taxon>
    </lineage>
</organism>
<dbReference type="Pfam" id="PF04480">
    <property type="entry name" value="DUF559"/>
    <property type="match status" value="1"/>
</dbReference>
<evidence type="ECO:0000313" key="3">
    <source>
        <dbReference type="EMBL" id="PAJ70847.1"/>
    </source>
</evidence>
<feature type="domain" description="DUF559" evidence="2">
    <location>
        <begin position="189"/>
        <end position="287"/>
    </location>
</feature>
<evidence type="ECO:0000313" key="4">
    <source>
        <dbReference type="Proteomes" id="UP000215771"/>
    </source>
</evidence>
<reference evidence="3 4" key="1">
    <citation type="submission" date="2017-08" db="EMBL/GenBank/DDBJ databases">
        <authorList>
            <person name="de Groot N.N."/>
        </authorList>
    </citation>
    <scope>NUCLEOTIDE SEQUENCE [LARGE SCALE GENOMIC DNA]</scope>
    <source>
        <strain evidence="3 4">NBT06-6</strain>
    </source>
</reference>
<gene>
    <name evidence="3" type="ORF">CIG21_02990</name>
</gene>
<dbReference type="Proteomes" id="UP000215771">
    <property type="component" value="Unassembled WGS sequence"/>
</dbReference>
<sequence length="319" mass="35894">MDKRALIGHLIRPGNVDELACTKLSATKFIATSVWQQLKPHEQEFLRTYAVGAATQTAVLVGRSAAVVSGMWVLPDRHAPVTLSYPEQAVPGKASWPKGVQYRRLRIPEADRYAFTLERDTVQVTTAARTAVDIARFHGVRHGVVAMDSLFYQVERKDHHRVLAELEEVVARLVGKQGIAHARKALAWCSRKSQSPYESLLRVVLRERGIEVAEQMWIGQFVRPDLLWGQLIIEVDGDAKFAANGQVAALEQLERENWLRLQHYEVVRVTPRELLRDEAGVVQQILELKEHSSLLDAPLTPATSSRPQAGVDWRRRKAG</sequence>
<evidence type="ECO:0000256" key="1">
    <source>
        <dbReference type="SAM" id="MobiDB-lite"/>
    </source>
</evidence>
<dbReference type="RefSeq" id="WP_095275631.1">
    <property type="nucleotide sequence ID" value="NZ_CP047655.1"/>
</dbReference>
<comment type="caution">
    <text evidence="3">The sequence shown here is derived from an EMBL/GenBank/DDBJ whole genome shotgun (WGS) entry which is preliminary data.</text>
</comment>
<proteinExistence type="predicted"/>
<dbReference type="EMBL" id="NQMQ01000003">
    <property type="protein sequence ID" value="PAJ70847.1"/>
    <property type="molecule type" value="Genomic_DNA"/>
</dbReference>
<evidence type="ECO:0000259" key="2">
    <source>
        <dbReference type="Pfam" id="PF04480"/>
    </source>
</evidence>
<dbReference type="AlphaFoldDB" id="A0A269PF64"/>
<accession>A0A269PF64</accession>
<dbReference type="Gene3D" id="3.40.960.10">
    <property type="entry name" value="VSR Endonuclease"/>
    <property type="match status" value="1"/>
</dbReference>
<name>A0A269PF64_9CORY</name>
<feature type="region of interest" description="Disordered" evidence="1">
    <location>
        <begin position="297"/>
        <end position="319"/>
    </location>
</feature>
<protein>
    <recommendedName>
        <fullName evidence="2">DUF559 domain-containing protein</fullName>
    </recommendedName>
</protein>
<dbReference type="InterPro" id="IPR007569">
    <property type="entry name" value="DUF559"/>
</dbReference>